<dbReference type="Proteomes" id="UP000748531">
    <property type="component" value="Unassembled WGS sequence"/>
</dbReference>
<evidence type="ECO:0000313" key="1">
    <source>
        <dbReference type="EMBL" id="KAF5397391.1"/>
    </source>
</evidence>
<name>A0A8J4ST69_9TREM</name>
<accession>A0A8J4ST69</accession>
<gene>
    <name evidence="1" type="ORF">PHET_09605</name>
</gene>
<feature type="non-terminal residue" evidence="1">
    <location>
        <position position="1"/>
    </location>
</feature>
<proteinExistence type="predicted"/>
<sequence length="213" mass="24399">CDLSILQVVSLFSFLHQEESQDHPERRSDSSYLRLDERALLAQVTPLEDSIKQKTELAHGLRPESLEKWYRSSTKGTEKTDQMCCLQPVRNILPDIGRTDDLIRRQAALESWLSDAHHIRCLLLRYVNWPQEPTTEQSVNIPMEQRRNLVSARSSDCSPCVKNKGCEIGIKDLEILSQSCECFYDCMLLFQGNLHIIIGKLSVYVGTKFQGLC</sequence>
<reference evidence="1" key="1">
    <citation type="submission" date="2019-05" db="EMBL/GenBank/DDBJ databases">
        <title>Annotation for the trematode Paragonimus heterotremus.</title>
        <authorList>
            <person name="Choi Y.-J."/>
        </authorList>
    </citation>
    <scope>NUCLEOTIDE SEQUENCE</scope>
    <source>
        <strain evidence="1">LC</strain>
    </source>
</reference>
<organism evidence="1 2">
    <name type="scientific">Paragonimus heterotremus</name>
    <dbReference type="NCBI Taxonomy" id="100268"/>
    <lineage>
        <taxon>Eukaryota</taxon>
        <taxon>Metazoa</taxon>
        <taxon>Spiralia</taxon>
        <taxon>Lophotrochozoa</taxon>
        <taxon>Platyhelminthes</taxon>
        <taxon>Trematoda</taxon>
        <taxon>Digenea</taxon>
        <taxon>Plagiorchiida</taxon>
        <taxon>Troglotremata</taxon>
        <taxon>Troglotrematidae</taxon>
        <taxon>Paragonimus</taxon>
    </lineage>
</organism>
<comment type="caution">
    <text evidence="1">The sequence shown here is derived from an EMBL/GenBank/DDBJ whole genome shotgun (WGS) entry which is preliminary data.</text>
</comment>
<dbReference type="EMBL" id="LUCH01006338">
    <property type="protein sequence ID" value="KAF5397391.1"/>
    <property type="molecule type" value="Genomic_DNA"/>
</dbReference>
<dbReference type="AlphaFoldDB" id="A0A8J4ST69"/>
<dbReference type="OrthoDB" id="2325716at2759"/>
<evidence type="ECO:0000313" key="2">
    <source>
        <dbReference type="Proteomes" id="UP000748531"/>
    </source>
</evidence>
<keyword evidence="2" id="KW-1185">Reference proteome</keyword>
<protein>
    <submittedName>
        <fullName evidence="1">Uncharacterized protein</fullName>
    </submittedName>
</protein>